<gene>
    <name evidence="1" type="ORF">PanWU01x14_189900</name>
</gene>
<accession>A0A2P5C2R6</accession>
<dbReference type="Proteomes" id="UP000237105">
    <property type="component" value="Unassembled WGS sequence"/>
</dbReference>
<keyword evidence="2" id="KW-1185">Reference proteome</keyword>
<name>A0A2P5C2R6_PARAD</name>
<protein>
    <submittedName>
        <fullName evidence="1">Uncharacterized protein</fullName>
    </submittedName>
</protein>
<reference evidence="2" key="1">
    <citation type="submission" date="2016-06" db="EMBL/GenBank/DDBJ databases">
        <title>Parallel loss of symbiosis genes in relatives of nitrogen-fixing non-legume Parasponia.</title>
        <authorList>
            <person name="Van Velzen R."/>
            <person name="Holmer R."/>
            <person name="Bu F."/>
            <person name="Rutten L."/>
            <person name="Van Zeijl A."/>
            <person name="Liu W."/>
            <person name="Santuari L."/>
            <person name="Cao Q."/>
            <person name="Sharma T."/>
            <person name="Shen D."/>
            <person name="Roswanjaya Y."/>
            <person name="Wardhani T."/>
            <person name="Kalhor M.S."/>
            <person name="Jansen J."/>
            <person name="Van den Hoogen J."/>
            <person name="Gungor B."/>
            <person name="Hartog M."/>
            <person name="Hontelez J."/>
            <person name="Verver J."/>
            <person name="Yang W.-C."/>
            <person name="Schijlen E."/>
            <person name="Repin R."/>
            <person name="Schilthuizen M."/>
            <person name="Schranz E."/>
            <person name="Heidstra R."/>
            <person name="Miyata K."/>
            <person name="Fedorova E."/>
            <person name="Kohlen W."/>
            <person name="Bisseling T."/>
            <person name="Smit S."/>
            <person name="Geurts R."/>
        </authorList>
    </citation>
    <scope>NUCLEOTIDE SEQUENCE [LARGE SCALE GENOMIC DNA]</scope>
    <source>
        <strain evidence="2">cv. WU1-14</strain>
    </source>
</reference>
<dbReference type="EMBL" id="JXTB01000185">
    <property type="protein sequence ID" value="PON55301.1"/>
    <property type="molecule type" value="Genomic_DNA"/>
</dbReference>
<dbReference type="AlphaFoldDB" id="A0A2P5C2R6"/>
<comment type="caution">
    <text evidence="1">The sequence shown here is derived from an EMBL/GenBank/DDBJ whole genome shotgun (WGS) entry which is preliminary data.</text>
</comment>
<evidence type="ECO:0000313" key="1">
    <source>
        <dbReference type="EMBL" id="PON55301.1"/>
    </source>
</evidence>
<organism evidence="1 2">
    <name type="scientific">Parasponia andersonii</name>
    <name type="common">Sponia andersonii</name>
    <dbReference type="NCBI Taxonomy" id="3476"/>
    <lineage>
        <taxon>Eukaryota</taxon>
        <taxon>Viridiplantae</taxon>
        <taxon>Streptophyta</taxon>
        <taxon>Embryophyta</taxon>
        <taxon>Tracheophyta</taxon>
        <taxon>Spermatophyta</taxon>
        <taxon>Magnoliopsida</taxon>
        <taxon>eudicotyledons</taxon>
        <taxon>Gunneridae</taxon>
        <taxon>Pentapetalae</taxon>
        <taxon>rosids</taxon>
        <taxon>fabids</taxon>
        <taxon>Rosales</taxon>
        <taxon>Cannabaceae</taxon>
        <taxon>Parasponia</taxon>
    </lineage>
</organism>
<proteinExistence type="predicted"/>
<sequence length="92" mass="10452">GAQHAGGDVIGDQTALRWPKNRNSCGIFGGLLWWRPRAKQDETGDVRFVSSRSLAHAGTSVQWQWRVATARLFKTKRFLSFEGLKCENLSFW</sequence>
<evidence type="ECO:0000313" key="2">
    <source>
        <dbReference type="Proteomes" id="UP000237105"/>
    </source>
</evidence>
<feature type="non-terminal residue" evidence="1">
    <location>
        <position position="1"/>
    </location>
</feature>